<dbReference type="Proteomes" id="UP001168528">
    <property type="component" value="Unassembled WGS sequence"/>
</dbReference>
<dbReference type="RefSeq" id="WP_302037117.1">
    <property type="nucleotide sequence ID" value="NZ_JAUKPO010000003.1"/>
</dbReference>
<comment type="caution">
    <text evidence="2">The sequence shown here is derived from an EMBL/GenBank/DDBJ whole genome shotgun (WGS) entry which is preliminary data.</text>
</comment>
<keyword evidence="3" id="KW-1185">Reference proteome</keyword>
<sequence>MKIKPVKALGLLLVFVLLTIITQVGGILFLFWLPIGILINRKLKDSLQRKIAKPLSFIGLYAVATFTIIPLLAKPFGRVPMPIGSTSHIQPLTVWTCLLNRHYVRPTLKKTIEKVAGQMNTAFPGTQIAYLDANFPFMNGFPLIPHLSHNDGKKLDIAFFYKRASTDERLNGLAPSWMGYGVHEGPLKGEVNMPNECANKGNWQYGFMERIIPQYKKEVMPFDGERTRAIISLLVAQPAVSKIFIEPHLKVRLRLNSQKIRFHGCQAVRHDDHIHVQIR</sequence>
<protein>
    <submittedName>
        <fullName evidence="2">Uncharacterized protein</fullName>
    </submittedName>
</protein>
<evidence type="ECO:0000256" key="1">
    <source>
        <dbReference type="SAM" id="Phobius"/>
    </source>
</evidence>
<dbReference type="SUPFAM" id="SSF55166">
    <property type="entry name" value="Hedgehog/DD-peptidase"/>
    <property type="match status" value="1"/>
</dbReference>
<name>A0ABT8R6E3_9BACT</name>
<keyword evidence="1" id="KW-1133">Transmembrane helix</keyword>
<evidence type="ECO:0000313" key="3">
    <source>
        <dbReference type="Proteomes" id="UP001168528"/>
    </source>
</evidence>
<keyword evidence="1" id="KW-0812">Transmembrane</keyword>
<organism evidence="2 3">
    <name type="scientific">Rhodocytophaga aerolata</name>
    <dbReference type="NCBI Taxonomy" id="455078"/>
    <lineage>
        <taxon>Bacteria</taxon>
        <taxon>Pseudomonadati</taxon>
        <taxon>Bacteroidota</taxon>
        <taxon>Cytophagia</taxon>
        <taxon>Cytophagales</taxon>
        <taxon>Rhodocytophagaceae</taxon>
        <taxon>Rhodocytophaga</taxon>
    </lineage>
</organism>
<dbReference type="InterPro" id="IPR009045">
    <property type="entry name" value="Zn_M74/Hedgehog-like"/>
</dbReference>
<feature type="transmembrane region" description="Helical" evidence="1">
    <location>
        <begin position="55"/>
        <end position="73"/>
    </location>
</feature>
<gene>
    <name evidence="2" type="ORF">Q0590_08675</name>
</gene>
<reference evidence="2" key="1">
    <citation type="submission" date="2023-07" db="EMBL/GenBank/DDBJ databases">
        <title>The genome sequence of Rhodocytophaga aerolata KACC 12507.</title>
        <authorList>
            <person name="Zhang X."/>
        </authorList>
    </citation>
    <scope>NUCLEOTIDE SEQUENCE</scope>
    <source>
        <strain evidence="2">KACC 12507</strain>
    </source>
</reference>
<proteinExistence type="predicted"/>
<feature type="transmembrane region" description="Helical" evidence="1">
    <location>
        <begin position="12"/>
        <end position="35"/>
    </location>
</feature>
<dbReference type="Gene3D" id="3.30.1380.10">
    <property type="match status" value="1"/>
</dbReference>
<accession>A0ABT8R6E3</accession>
<dbReference type="EMBL" id="JAUKPO010000003">
    <property type="protein sequence ID" value="MDO1446322.1"/>
    <property type="molecule type" value="Genomic_DNA"/>
</dbReference>
<keyword evidence="1" id="KW-0472">Membrane</keyword>
<evidence type="ECO:0000313" key="2">
    <source>
        <dbReference type="EMBL" id="MDO1446322.1"/>
    </source>
</evidence>